<keyword evidence="1" id="KW-1133">Transmembrane helix</keyword>
<reference evidence="2" key="1">
    <citation type="submission" date="2014-09" db="EMBL/GenBank/DDBJ databases">
        <authorList>
            <person name="Magalhaes I.L.F."/>
            <person name="Oliveira U."/>
            <person name="Santos F.R."/>
            <person name="Vidigal T.H.D.A."/>
            <person name="Brescovit A.D."/>
            <person name="Santos A.J."/>
        </authorList>
    </citation>
    <scope>NUCLEOTIDE SEQUENCE</scope>
    <source>
        <tissue evidence="2">Shoot tissue taken approximately 20 cm above the soil surface</tissue>
    </source>
</reference>
<proteinExistence type="predicted"/>
<keyword evidence="1" id="KW-0472">Membrane</keyword>
<name>A0A0A9CB12_ARUDO</name>
<protein>
    <submittedName>
        <fullName evidence="2">Uncharacterized protein</fullName>
    </submittedName>
</protein>
<feature type="transmembrane region" description="Helical" evidence="1">
    <location>
        <begin position="12"/>
        <end position="32"/>
    </location>
</feature>
<reference evidence="2" key="2">
    <citation type="journal article" date="2015" name="Data Brief">
        <title>Shoot transcriptome of the giant reed, Arundo donax.</title>
        <authorList>
            <person name="Barrero R.A."/>
            <person name="Guerrero F.D."/>
            <person name="Moolhuijzen P."/>
            <person name="Goolsby J.A."/>
            <person name="Tidwell J."/>
            <person name="Bellgard S.E."/>
            <person name="Bellgard M.I."/>
        </authorList>
    </citation>
    <scope>NUCLEOTIDE SEQUENCE</scope>
    <source>
        <tissue evidence="2">Shoot tissue taken approximately 20 cm above the soil surface</tissue>
    </source>
</reference>
<dbReference type="AlphaFoldDB" id="A0A0A9CB12"/>
<dbReference type="EMBL" id="GBRH01226287">
    <property type="protein sequence ID" value="JAD71608.1"/>
    <property type="molecule type" value="Transcribed_RNA"/>
</dbReference>
<evidence type="ECO:0000256" key="1">
    <source>
        <dbReference type="SAM" id="Phobius"/>
    </source>
</evidence>
<keyword evidence="1" id="KW-0812">Transmembrane</keyword>
<evidence type="ECO:0000313" key="2">
    <source>
        <dbReference type="EMBL" id="JAD71608.1"/>
    </source>
</evidence>
<accession>A0A0A9CB12</accession>
<organism evidence="2">
    <name type="scientific">Arundo donax</name>
    <name type="common">Giant reed</name>
    <name type="synonym">Donax arundinaceus</name>
    <dbReference type="NCBI Taxonomy" id="35708"/>
    <lineage>
        <taxon>Eukaryota</taxon>
        <taxon>Viridiplantae</taxon>
        <taxon>Streptophyta</taxon>
        <taxon>Embryophyta</taxon>
        <taxon>Tracheophyta</taxon>
        <taxon>Spermatophyta</taxon>
        <taxon>Magnoliopsida</taxon>
        <taxon>Liliopsida</taxon>
        <taxon>Poales</taxon>
        <taxon>Poaceae</taxon>
        <taxon>PACMAD clade</taxon>
        <taxon>Arundinoideae</taxon>
        <taxon>Arundineae</taxon>
        <taxon>Arundo</taxon>
    </lineage>
</organism>
<sequence length="33" mass="3992">MHKSNCWDFLIFILKCISFTFNSCFYLAPFLLK</sequence>